<reference evidence="2 3" key="1">
    <citation type="submission" date="2019-06" db="EMBL/GenBank/DDBJ databases">
        <title>WGS assembly of Gossypium darwinii.</title>
        <authorList>
            <person name="Chen Z.J."/>
            <person name="Sreedasyam A."/>
            <person name="Ando A."/>
            <person name="Song Q."/>
            <person name="De L."/>
            <person name="Hulse-Kemp A."/>
            <person name="Ding M."/>
            <person name="Ye W."/>
            <person name="Kirkbride R."/>
            <person name="Jenkins J."/>
            <person name="Plott C."/>
            <person name="Lovell J."/>
            <person name="Lin Y.-M."/>
            <person name="Vaughn R."/>
            <person name="Liu B."/>
            <person name="Li W."/>
            <person name="Simpson S."/>
            <person name="Scheffler B."/>
            <person name="Saski C."/>
            <person name="Grover C."/>
            <person name="Hu G."/>
            <person name="Conover J."/>
            <person name="Carlson J."/>
            <person name="Shu S."/>
            <person name="Boston L."/>
            <person name="Williams M."/>
            <person name="Peterson D."/>
            <person name="Mcgee K."/>
            <person name="Jones D."/>
            <person name="Wendel J."/>
            <person name="Stelly D."/>
            <person name="Grimwood J."/>
            <person name="Schmutz J."/>
        </authorList>
    </citation>
    <scope>NUCLEOTIDE SEQUENCE [LARGE SCALE GENOMIC DNA]</scope>
    <source>
        <strain evidence="2">1808015.09</strain>
    </source>
</reference>
<name>A0A5D2EPE9_GOSDA</name>
<gene>
    <name evidence="2" type="ORF">ES288_A11G264800v1</name>
</gene>
<evidence type="ECO:0000313" key="3">
    <source>
        <dbReference type="Proteomes" id="UP000323506"/>
    </source>
</evidence>
<keyword evidence="3" id="KW-1185">Reference proteome</keyword>
<organism evidence="2 3">
    <name type="scientific">Gossypium darwinii</name>
    <name type="common">Darwin's cotton</name>
    <name type="synonym">Gossypium barbadense var. darwinii</name>
    <dbReference type="NCBI Taxonomy" id="34276"/>
    <lineage>
        <taxon>Eukaryota</taxon>
        <taxon>Viridiplantae</taxon>
        <taxon>Streptophyta</taxon>
        <taxon>Embryophyta</taxon>
        <taxon>Tracheophyta</taxon>
        <taxon>Spermatophyta</taxon>
        <taxon>Magnoliopsida</taxon>
        <taxon>eudicotyledons</taxon>
        <taxon>Gunneridae</taxon>
        <taxon>Pentapetalae</taxon>
        <taxon>rosids</taxon>
        <taxon>malvids</taxon>
        <taxon>Malvales</taxon>
        <taxon>Malvaceae</taxon>
        <taxon>Malvoideae</taxon>
        <taxon>Gossypium</taxon>
    </lineage>
</organism>
<sequence>MAGLFCVRSWTVVVSLGVASFFDGIMLGRRLSQFVLDGFRLVFLKMSPLFLSFSFFFSFTCYEIPIGGQIVRITYKGDG</sequence>
<keyword evidence="1" id="KW-1133">Transmembrane helix</keyword>
<evidence type="ECO:0000256" key="1">
    <source>
        <dbReference type="SAM" id="Phobius"/>
    </source>
</evidence>
<accession>A0A5D2EPE9</accession>
<proteinExistence type="predicted"/>
<dbReference type="Proteomes" id="UP000323506">
    <property type="component" value="Chromosome A11"/>
</dbReference>
<dbReference type="AlphaFoldDB" id="A0A5D2EPE9"/>
<feature type="transmembrane region" description="Helical" evidence="1">
    <location>
        <begin position="43"/>
        <end position="62"/>
    </location>
</feature>
<keyword evidence="1" id="KW-0812">Transmembrane</keyword>
<protein>
    <submittedName>
        <fullName evidence="2">Uncharacterized protein</fullName>
    </submittedName>
</protein>
<dbReference type="EMBL" id="CM017698">
    <property type="protein sequence ID" value="TYG95403.1"/>
    <property type="molecule type" value="Genomic_DNA"/>
</dbReference>
<keyword evidence="1" id="KW-0472">Membrane</keyword>
<evidence type="ECO:0000313" key="2">
    <source>
        <dbReference type="EMBL" id="TYG95403.1"/>
    </source>
</evidence>